<feature type="compositionally biased region" description="Low complexity" evidence="1">
    <location>
        <begin position="393"/>
        <end position="406"/>
    </location>
</feature>
<feature type="compositionally biased region" description="Polar residues" evidence="1">
    <location>
        <begin position="441"/>
        <end position="451"/>
    </location>
</feature>
<protein>
    <submittedName>
        <fullName evidence="2">Uncharacterized protein</fullName>
    </submittedName>
</protein>
<organism evidence="2 3">
    <name type="scientific">Elsinoe australis</name>
    <dbReference type="NCBI Taxonomy" id="40998"/>
    <lineage>
        <taxon>Eukaryota</taxon>
        <taxon>Fungi</taxon>
        <taxon>Dikarya</taxon>
        <taxon>Ascomycota</taxon>
        <taxon>Pezizomycotina</taxon>
        <taxon>Dothideomycetes</taxon>
        <taxon>Dothideomycetidae</taxon>
        <taxon>Myriangiales</taxon>
        <taxon>Elsinoaceae</taxon>
        <taxon>Elsinoe</taxon>
    </lineage>
</organism>
<name>A0A4U7B221_9PEZI</name>
<feature type="compositionally biased region" description="Polar residues" evidence="1">
    <location>
        <begin position="119"/>
        <end position="129"/>
    </location>
</feature>
<evidence type="ECO:0000313" key="3">
    <source>
        <dbReference type="Proteomes" id="UP000308133"/>
    </source>
</evidence>
<feature type="compositionally biased region" description="Polar residues" evidence="1">
    <location>
        <begin position="378"/>
        <end position="392"/>
    </location>
</feature>
<reference evidence="2 3" key="1">
    <citation type="submission" date="2018-02" db="EMBL/GenBank/DDBJ databases">
        <title>Draft genome sequences of Elsinoe sp., causing black scab on jojoba.</title>
        <authorList>
            <person name="Stodart B."/>
            <person name="Jeffress S."/>
            <person name="Ash G."/>
            <person name="Arun Chinnappa K."/>
        </authorList>
    </citation>
    <scope>NUCLEOTIDE SEQUENCE [LARGE SCALE GENOMIC DNA]</scope>
    <source>
        <strain evidence="2 3">Hillstone_2</strain>
    </source>
</reference>
<feature type="compositionally biased region" description="Basic and acidic residues" evidence="1">
    <location>
        <begin position="452"/>
        <end position="461"/>
    </location>
</feature>
<comment type="caution">
    <text evidence="2">The sequence shown here is derived from an EMBL/GenBank/DDBJ whole genome shotgun (WGS) entry which is preliminary data.</text>
</comment>
<feature type="compositionally biased region" description="Low complexity" evidence="1">
    <location>
        <begin position="303"/>
        <end position="314"/>
    </location>
</feature>
<feature type="region of interest" description="Disordered" evidence="1">
    <location>
        <begin position="739"/>
        <end position="785"/>
    </location>
</feature>
<evidence type="ECO:0000256" key="1">
    <source>
        <dbReference type="SAM" id="MobiDB-lite"/>
    </source>
</evidence>
<feature type="region of interest" description="Disordered" evidence="1">
    <location>
        <begin position="111"/>
        <end position="169"/>
    </location>
</feature>
<feature type="region of interest" description="Disordered" evidence="1">
    <location>
        <begin position="296"/>
        <end position="315"/>
    </location>
</feature>
<feature type="region of interest" description="Disordered" evidence="1">
    <location>
        <begin position="1"/>
        <end position="90"/>
    </location>
</feature>
<feature type="region of interest" description="Disordered" evidence="1">
    <location>
        <begin position="531"/>
        <end position="585"/>
    </location>
</feature>
<sequence length="785" mass="85355">MSARRSQDTDHGSVTNSTDEAALRSRVTSWNSSTATGTVLSSAVGPKRLSSIRELPSQAFRNSHEGEPEQDGRPSLHLRRKRQTNSEESQRLYDALRLQITSTEHVNRASLDVVEGSPAETTTIRQVQESPLKHKTSSAKSSRPTIRAVSPEDPIHLRPARAPQSGGKHYATHDMALSRVSIHDGGDLATARTESSQCLPVPSPAISGRQQGQNEHRIRRLHKADNRWQDTLQEESPRLSRSLRQSLEDDPYRLGSLPTSPQAEVLPVAIKQLDESVSAQLLSDQPYFRNVISPSLYSRPETRPSTRPSSPAEPVGTKVTVIGREVKKYCLDTPTRARHGPSTSRSSNEWRAWASDQMTEFDDQQATQAFTLLDLDPGSTQAEGRGSNDVNHSTSTAASRTTVSSSGYARAESTRADDTSPLPDLHPRKMRQRVTKRKSSKALNSSDTATETSRRSSERGLRALTTKISHVSIGAIRRISSSTRITSSSNTRAGAGPQTIANIINESPAHPTALPLPAPPPPPPPLPPIISPSPSGLTLFPLPSRPAPAPPSRLPLPATHSRDPSTSTSHTTLLYSTPTRTHPSFTDAKVTKAKSSLDLRARFRPSRESLRDTSINIRRKVVPSSEGKKRAHVEVFEDPTLQRISEGPYASPFGIGTGAEGGEGVLTPMGTPTRRSGRVGGWEGGKENEELSRGYSKDGYESGKVGKGEEGFATPITVFREGWEKRVRPVVSLRTLREKRSGMLRGESESPGQRMAEEFLRGKGRGSPAVKDSPGVGVGSSPRFL</sequence>
<feature type="compositionally biased region" description="Pro residues" evidence="1">
    <location>
        <begin position="543"/>
        <end position="554"/>
    </location>
</feature>
<accession>A0A4U7B221</accession>
<dbReference type="EMBL" id="PTQR01000054">
    <property type="protein sequence ID" value="TKX23411.1"/>
    <property type="molecule type" value="Genomic_DNA"/>
</dbReference>
<feature type="region of interest" description="Disordered" evidence="1">
    <location>
        <begin position="188"/>
        <end position="243"/>
    </location>
</feature>
<feature type="compositionally biased region" description="Basic and acidic residues" evidence="1">
    <location>
        <begin position="1"/>
        <end position="11"/>
    </location>
</feature>
<gene>
    <name evidence="2" type="ORF">C1H76_4479</name>
</gene>
<feature type="compositionally biased region" description="Polar residues" evidence="1">
    <location>
        <begin position="26"/>
        <end position="41"/>
    </location>
</feature>
<feature type="compositionally biased region" description="Basic and acidic residues" evidence="1">
    <location>
        <begin position="62"/>
        <end position="74"/>
    </location>
</feature>
<dbReference type="AlphaFoldDB" id="A0A4U7B221"/>
<evidence type="ECO:0000313" key="2">
    <source>
        <dbReference type="EMBL" id="TKX23411.1"/>
    </source>
</evidence>
<feature type="compositionally biased region" description="Low complexity" evidence="1">
    <location>
        <begin position="564"/>
        <end position="579"/>
    </location>
</feature>
<feature type="compositionally biased region" description="Basic residues" evidence="1">
    <location>
        <begin position="428"/>
        <end position="440"/>
    </location>
</feature>
<dbReference type="Proteomes" id="UP000308133">
    <property type="component" value="Unassembled WGS sequence"/>
</dbReference>
<feature type="compositionally biased region" description="Basic and acidic residues" evidence="1">
    <location>
        <begin position="684"/>
        <end position="706"/>
    </location>
</feature>
<feature type="region of interest" description="Disordered" evidence="1">
    <location>
        <begin position="663"/>
        <end position="706"/>
    </location>
</feature>
<feature type="region of interest" description="Disordered" evidence="1">
    <location>
        <begin position="376"/>
        <end position="463"/>
    </location>
</feature>
<proteinExistence type="predicted"/>